<comment type="caution">
    <text evidence="1">The sequence shown here is derived from an EMBL/GenBank/DDBJ whole genome shotgun (WGS) entry which is preliminary data.</text>
</comment>
<evidence type="ECO:0000313" key="2">
    <source>
        <dbReference type="Proteomes" id="UP000037696"/>
    </source>
</evidence>
<sequence length="102" mass="11182">MQQREPLDLDSRGIEPRTTPMLREYYTTKPQAQLIGGEVPNKYITIGKCYNAGGSLGFPGGPQSRWCGPEQSLGPNIYTAAATIGRSDCPYDLLAEWSNALM</sequence>
<dbReference type="EMBL" id="LHQQ01000004">
    <property type="protein sequence ID" value="KOS48514.1"/>
    <property type="molecule type" value="Genomic_DNA"/>
</dbReference>
<gene>
    <name evidence="1" type="ORF">ACN38_g479</name>
</gene>
<keyword evidence="2" id="KW-1185">Reference proteome</keyword>
<proteinExistence type="predicted"/>
<accession>A0A0M8PH25</accession>
<dbReference type="Proteomes" id="UP000037696">
    <property type="component" value="Unassembled WGS sequence"/>
</dbReference>
<evidence type="ECO:0000313" key="1">
    <source>
        <dbReference type="EMBL" id="KOS48514.1"/>
    </source>
</evidence>
<protein>
    <submittedName>
        <fullName evidence="1">Uncharacterized protein</fullName>
    </submittedName>
</protein>
<name>A0A0M8PH25_9EURO</name>
<dbReference type="OrthoDB" id="4776572at2759"/>
<reference evidence="1 2" key="1">
    <citation type="submission" date="2015-08" db="EMBL/GenBank/DDBJ databases">
        <title>Genome sequencing of Penicillium nordicum.</title>
        <authorList>
            <person name="Nguyen H.D."/>
            <person name="Seifert K.A."/>
        </authorList>
    </citation>
    <scope>NUCLEOTIDE SEQUENCE [LARGE SCALE GENOMIC DNA]</scope>
    <source>
        <strain evidence="1 2">DAOMC 185683</strain>
    </source>
</reference>
<dbReference type="AlphaFoldDB" id="A0A0M8PH25"/>
<organism evidence="1 2">
    <name type="scientific">Penicillium nordicum</name>
    <dbReference type="NCBI Taxonomy" id="229535"/>
    <lineage>
        <taxon>Eukaryota</taxon>
        <taxon>Fungi</taxon>
        <taxon>Dikarya</taxon>
        <taxon>Ascomycota</taxon>
        <taxon>Pezizomycotina</taxon>
        <taxon>Eurotiomycetes</taxon>
        <taxon>Eurotiomycetidae</taxon>
        <taxon>Eurotiales</taxon>
        <taxon>Aspergillaceae</taxon>
        <taxon>Penicillium</taxon>
    </lineage>
</organism>